<name>A0AAE3SFD0_9BACT</name>
<dbReference type="PANTHER" id="PTHR36438:SF1">
    <property type="entry name" value="IRON-SULFUR CLUSTER REPAIR PROTEIN YTFE"/>
    <property type="match status" value="1"/>
</dbReference>
<organism evidence="6 7">
    <name type="scientific">Plebeiibacterium sediminum</name>
    <dbReference type="NCBI Taxonomy" id="2992112"/>
    <lineage>
        <taxon>Bacteria</taxon>
        <taxon>Pseudomonadati</taxon>
        <taxon>Bacteroidota</taxon>
        <taxon>Bacteroidia</taxon>
        <taxon>Marinilabiliales</taxon>
        <taxon>Marinilabiliaceae</taxon>
        <taxon>Plebeiibacterium</taxon>
    </lineage>
</organism>
<evidence type="ECO:0000259" key="5">
    <source>
        <dbReference type="Pfam" id="PF01814"/>
    </source>
</evidence>
<proteinExistence type="predicted"/>
<dbReference type="RefSeq" id="WP_301190930.1">
    <property type="nucleotide sequence ID" value="NZ_JAPDPJ010000028.1"/>
</dbReference>
<keyword evidence="7" id="KW-1185">Reference proteome</keyword>
<dbReference type="Gene3D" id="1.20.120.520">
    <property type="entry name" value="nmb1532 protein domain like"/>
    <property type="match status" value="1"/>
</dbReference>
<dbReference type="GO" id="GO:0005737">
    <property type="term" value="C:cytoplasm"/>
    <property type="evidence" value="ECO:0007669"/>
    <property type="project" value="UniProtKB-SubCell"/>
</dbReference>
<gene>
    <name evidence="6" type="ORF">OM075_12865</name>
</gene>
<accession>A0AAE3SFD0</accession>
<dbReference type="Pfam" id="PF01814">
    <property type="entry name" value="Hemerythrin"/>
    <property type="match status" value="1"/>
</dbReference>
<comment type="caution">
    <text evidence="6">The sequence shown here is derived from an EMBL/GenBank/DDBJ whole genome shotgun (WGS) entry which is preliminary data.</text>
</comment>
<dbReference type="PANTHER" id="PTHR36438">
    <property type="entry name" value="IRON-SULFUR CLUSTER REPAIR PROTEIN YTFE"/>
    <property type="match status" value="1"/>
</dbReference>
<evidence type="ECO:0000256" key="3">
    <source>
        <dbReference type="ARBA" id="ARBA00022723"/>
    </source>
</evidence>
<evidence type="ECO:0000256" key="4">
    <source>
        <dbReference type="ARBA" id="ARBA00023004"/>
    </source>
</evidence>
<keyword evidence="2" id="KW-0963">Cytoplasm</keyword>
<dbReference type="InterPro" id="IPR019903">
    <property type="entry name" value="RIC_family"/>
</dbReference>
<comment type="subcellular location">
    <subcellularLocation>
        <location evidence="1">Cytoplasm</location>
    </subcellularLocation>
</comment>
<evidence type="ECO:0000313" key="6">
    <source>
        <dbReference type="EMBL" id="MCW3787365.1"/>
    </source>
</evidence>
<dbReference type="InterPro" id="IPR012312">
    <property type="entry name" value="Hemerythrin-like"/>
</dbReference>
<reference evidence="6" key="1">
    <citation type="submission" date="2022-10" db="EMBL/GenBank/DDBJ databases">
        <authorList>
            <person name="Yu W.X."/>
        </authorList>
    </citation>
    <scope>NUCLEOTIDE SEQUENCE</scope>
    <source>
        <strain evidence="6">AAT</strain>
    </source>
</reference>
<dbReference type="Proteomes" id="UP001209229">
    <property type="component" value="Unassembled WGS sequence"/>
</dbReference>
<feature type="domain" description="Hemerythrin-like" evidence="5">
    <location>
        <begin position="99"/>
        <end position="231"/>
    </location>
</feature>
<evidence type="ECO:0000256" key="1">
    <source>
        <dbReference type="ARBA" id="ARBA00004496"/>
    </source>
</evidence>
<dbReference type="GO" id="GO:0046872">
    <property type="term" value="F:metal ion binding"/>
    <property type="evidence" value="ECO:0007669"/>
    <property type="project" value="UniProtKB-KW"/>
</dbReference>
<keyword evidence="3" id="KW-0479">Metal-binding</keyword>
<keyword evidence="4" id="KW-0408">Iron</keyword>
<evidence type="ECO:0000313" key="7">
    <source>
        <dbReference type="Proteomes" id="UP001209229"/>
    </source>
</evidence>
<protein>
    <submittedName>
        <fullName evidence="6">Hemerythrin domain-containing protein</fullName>
    </submittedName>
</protein>
<dbReference type="EMBL" id="JAPDPJ010000028">
    <property type="protein sequence ID" value="MCW3787365.1"/>
    <property type="molecule type" value="Genomic_DNA"/>
</dbReference>
<sequence>MLITADMKMADLIHLDFQLLAVIQRIGINLGFREKTIDEVCKENDVDTDFFIQIARSFHDKDYFPKEKFFTFKAEWLIHFLRRTHQCILEYKIPEIEEKIKLMVEDLKETTRNYELIKNFFTEYIRELRVHMELEETQVFPYVLALSECIESKTKTEGFEKYFNEYNIQRYLEDHNDIEEKVFDLKNILIKYLPPPTDSCKYNSLLFEIFKLEKDLQDHSKLEDKVLIPKVKLMENELENL</sequence>
<evidence type="ECO:0000256" key="2">
    <source>
        <dbReference type="ARBA" id="ARBA00022490"/>
    </source>
</evidence>
<dbReference type="AlphaFoldDB" id="A0AAE3SFD0"/>